<dbReference type="EMBL" id="UXUI01015480">
    <property type="protein sequence ID" value="VDD97864.1"/>
    <property type="molecule type" value="Genomic_DNA"/>
</dbReference>
<feature type="domain" description="REKLES" evidence="6">
    <location>
        <begin position="159"/>
        <end position="271"/>
    </location>
</feature>
<keyword evidence="2" id="KW-0804">Transcription</keyword>
<name>A0A0N4VR19_ENTVE</name>
<evidence type="ECO:0000256" key="4">
    <source>
        <dbReference type="SAM" id="MobiDB-lite"/>
    </source>
</evidence>
<evidence type="ECO:0000313" key="9">
    <source>
        <dbReference type="WBParaSite" id="EVEC_0001347801-mRNA-1"/>
    </source>
</evidence>
<evidence type="ECO:0000259" key="6">
    <source>
        <dbReference type="PROSITE" id="PS51486"/>
    </source>
</evidence>
<dbReference type="GO" id="GO:0003677">
    <property type="term" value="F:DNA binding"/>
    <property type="evidence" value="ECO:0007669"/>
    <property type="project" value="InterPro"/>
</dbReference>
<keyword evidence="1" id="KW-0805">Transcription regulation</keyword>
<evidence type="ECO:0000313" key="8">
    <source>
        <dbReference type="Proteomes" id="UP000274131"/>
    </source>
</evidence>
<dbReference type="PANTHER" id="PTHR15348:SF0">
    <property type="entry name" value="PROTEIN DEAD RINGER"/>
    <property type="match status" value="1"/>
</dbReference>
<dbReference type="STRING" id="51028.A0A0N4VR19"/>
<organism evidence="9">
    <name type="scientific">Enterobius vermicularis</name>
    <name type="common">Human pinworm</name>
    <dbReference type="NCBI Taxonomy" id="51028"/>
    <lineage>
        <taxon>Eukaryota</taxon>
        <taxon>Metazoa</taxon>
        <taxon>Ecdysozoa</taxon>
        <taxon>Nematoda</taxon>
        <taxon>Chromadorea</taxon>
        <taxon>Rhabditida</taxon>
        <taxon>Spirurina</taxon>
        <taxon>Oxyuridomorpha</taxon>
        <taxon>Oxyuroidea</taxon>
        <taxon>Oxyuridae</taxon>
        <taxon>Enterobius</taxon>
    </lineage>
</organism>
<feature type="compositionally biased region" description="Polar residues" evidence="4">
    <location>
        <begin position="150"/>
        <end position="169"/>
    </location>
</feature>
<feature type="region of interest" description="Disordered" evidence="4">
    <location>
        <begin position="149"/>
        <end position="200"/>
    </location>
</feature>
<accession>A0A0N4VR19</accession>
<gene>
    <name evidence="7" type="ORF">EVEC_LOCUS12615</name>
</gene>
<dbReference type="PANTHER" id="PTHR15348">
    <property type="entry name" value="AT-RICH INTERACTIVE DOMAIN-CONTAINING PROTEIN ARID DOMAIN- CONTAINING PROTEIN DEAD RINGER PROTEIN B-CELL REGULATOR OF IGH TRANSCRIPTION BRIGHT"/>
    <property type="match status" value="1"/>
</dbReference>
<evidence type="ECO:0000256" key="5">
    <source>
        <dbReference type="SAM" id="Phobius"/>
    </source>
</evidence>
<dbReference type="InterPro" id="IPR045147">
    <property type="entry name" value="ARI3A/B/C"/>
</dbReference>
<evidence type="ECO:0000256" key="2">
    <source>
        <dbReference type="ARBA" id="ARBA00023163"/>
    </source>
</evidence>
<dbReference type="PROSITE" id="PS51486">
    <property type="entry name" value="REKLES"/>
    <property type="match status" value="1"/>
</dbReference>
<evidence type="ECO:0000313" key="7">
    <source>
        <dbReference type="EMBL" id="VDD97864.1"/>
    </source>
</evidence>
<sequence>MERLLLLKNIAEAVIAVIAVTIFLKIYQKFLYDYECEKEGLSSPADLQQAIDGNRREGRRSTSSNSNFPQIGYSLSHHNPSSLLNKRSNGSLNFRNGHYLLQFTDDPGLGPSASQQAAFVAAYRAEQIAALQAHQRQLEKAQRAAVEAASRQTYHASLSGRESTSSVDSDGTPAKRPRRSSESKNDTNEENCTGCTNEQSTDRLFDTIPSAHLKITSRGVFAQTYKRKKAKPLIVLSERHRTNSTKSSLVVSMEINGIMYQGVLFALNPSLQVTTQEDAASDTGDGNSITNSLKIAL</sequence>
<protein>
    <submittedName>
        <fullName evidence="9">REKLES domain-containing protein</fullName>
    </submittedName>
</protein>
<proteinExistence type="predicted"/>
<dbReference type="WBParaSite" id="EVEC_0001347801-mRNA-1">
    <property type="protein sequence ID" value="EVEC_0001347801-mRNA-1"/>
    <property type="gene ID" value="EVEC_0001347801"/>
</dbReference>
<dbReference type="OrthoDB" id="10044343at2759"/>
<reference evidence="7 8" key="2">
    <citation type="submission" date="2018-10" db="EMBL/GenBank/DDBJ databases">
        <authorList>
            <consortium name="Pathogen Informatics"/>
        </authorList>
    </citation>
    <scope>NUCLEOTIDE SEQUENCE [LARGE SCALE GENOMIC DNA]</scope>
</reference>
<keyword evidence="5" id="KW-1133">Transmembrane helix</keyword>
<dbReference type="Gene3D" id="1.10.150.60">
    <property type="entry name" value="ARID DNA-binding domain"/>
    <property type="match status" value="1"/>
</dbReference>
<reference evidence="9" key="1">
    <citation type="submission" date="2017-02" db="UniProtKB">
        <authorList>
            <consortium name="WormBaseParasite"/>
        </authorList>
    </citation>
    <scope>IDENTIFICATION</scope>
</reference>
<feature type="transmembrane region" description="Helical" evidence="5">
    <location>
        <begin position="6"/>
        <end position="24"/>
    </location>
</feature>
<dbReference type="InterPro" id="IPR023334">
    <property type="entry name" value="REKLES_domain"/>
</dbReference>
<keyword evidence="5" id="KW-0472">Membrane</keyword>
<feature type="region of interest" description="Disordered" evidence="4">
    <location>
        <begin position="53"/>
        <end position="72"/>
    </location>
</feature>
<feature type="compositionally biased region" description="Polar residues" evidence="4">
    <location>
        <begin position="190"/>
        <end position="199"/>
    </location>
</feature>
<dbReference type="Proteomes" id="UP000274131">
    <property type="component" value="Unassembled WGS sequence"/>
</dbReference>
<keyword evidence="8" id="KW-1185">Reference proteome</keyword>
<dbReference type="GO" id="GO:0005634">
    <property type="term" value="C:nucleus"/>
    <property type="evidence" value="ECO:0007669"/>
    <property type="project" value="TreeGrafter"/>
</dbReference>
<dbReference type="AlphaFoldDB" id="A0A0N4VR19"/>
<dbReference type="GO" id="GO:0006357">
    <property type="term" value="P:regulation of transcription by RNA polymerase II"/>
    <property type="evidence" value="ECO:0007669"/>
    <property type="project" value="InterPro"/>
</dbReference>
<keyword evidence="3" id="KW-0539">Nucleus</keyword>
<evidence type="ECO:0000256" key="1">
    <source>
        <dbReference type="ARBA" id="ARBA00023015"/>
    </source>
</evidence>
<keyword evidence="5" id="KW-0812">Transmembrane</keyword>
<evidence type="ECO:0000256" key="3">
    <source>
        <dbReference type="ARBA" id="ARBA00023242"/>
    </source>
</evidence>
<dbReference type="InterPro" id="IPR036431">
    <property type="entry name" value="ARID_dom_sf"/>
</dbReference>